<reference evidence="1" key="1">
    <citation type="journal article" date="2023" name="Science">
        <title>Genome structures resolve the early diversification of teleost fishes.</title>
        <authorList>
            <person name="Parey E."/>
            <person name="Louis A."/>
            <person name="Montfort J."/>
            <person name="Bouchez O."/>
            <person name="Roques C."/>
            <person name="Iampietro C."/>
            <person name="Lluch J."/>
            <person name="Castinel A."/>
            <person name="Donnadieu C."/>
            <person name="Desvignes T."/>
            <person name="Floi Bucao C."/>
            <person name="Jouanno E."/>
            <person name="Wen M."/>
            <person name="Mejri S."/>
            <person name="Dirks R."/>
            <person name="Jansen H."/>
            <person name="Henkel C."/>
            <person name="Chen W.J."/>
            <person name="Zahm M."/>
            <person name="Cabau C."/>
            <person name="Klopp C."/>
            <person name="Thompson A.W."/>
            <person name="Robinson-Rechavi M."/>
            <person name="Braasch I."/>
            <person name="Lecointre G."/>
            <person name="Bobe J."/>
            <person name="Postlethwait J.H."/>
            <person name="Berthelot C."/>
            <person name="Roest Crollius H."/>
            <person name="Guiguen Y."/>
        </authorList>
    </citation>
    <scope>NUCLEOTIDE SEQUENCE</scope>
    <source>
        <strain evidence="1">NC1722</strain>
    </source>
</reference>
<dbReference type="AlphaFoldDB" id="A0AAD7WAG6"/>
<organism evidence="1 2">
    <name type="scientific">Aldrovandia affinis</name>
    <dbReference type="NCBI Taxonomy" id="143900"/>
    <lineage>
        <taxon>Eukaryota</taxon>
        <taxon>Metazoa</taxon>
        <taxon>Chordata</taxon>
        <taxon>Craniata</taxon>
        <taxon>Vertebrata</taxon>
        <taxon>Euteleostomi</taxon>
        <taxon>Actinopterygii</taxon>
        <taxon>Neopterygii</taxon>
        <taxon>Teleostei</taxon>
        <taxon>Notacanthiformes</taxon>
        <taxon>Halosauridae</taxon>
        <taxon>Aldrovandia</taxon>
    </lineage>
</organism>
<dbReference type="EMBL" id="JAINUG010000182">
    <property type="protein sequence ID" value="KAJ8389488.1"/>
    <property type="molecule type" value="Genomic_DNA"/>
</dbReference>
<keyword evidence="2" id="KW-1185">Reference proteome</keyword>
<evidence type="ECO:0000313" key="2">
    <source>
        <dbReference type="Proteomes" id="UP001221898"/>
    </source>
</evidence>
<name>A0AAD7WAG6_9TELE</name>
<sequence>MIKSFDTQTETYPQPARQLTAVRGMGVAGMRVAEGSVLRERTYRSGEYRSSDVRWRSIRPEVLYWDGPPRAEGGIASPLCLQTHHSLLQAEWAAWGVALQTIASPLCLTTVTHHSLLQAE</sequence>
<comment type="caution">
    <text evidence="1">The sequence shown here is derived from an EMBL/GenBank/DDBJ whole genome shotgun (WGS) entry which is preliminary data.</text>
</comment>
<dbReference type="Proteomes" id="UP001221898">
    <property type="component" value="Unassembled WGS sequence"/>
</dbReference>
<proteinExistence type="predicted"/>
<evidence type="ECO:0000313" key="1">
    <source>
        <dbReference type="EMBL" id="KAJ8389488.1"/>
    </source>
</evidence>
<accession>A0AAD7WAG6</accession>
<protein>
    <submittedName>
        <fullName evidence="1">Uncharacterized protein</fullName>
    </submittedName>
</protein>
<gene>
    <name evidence="1" type="ORF">AAFF_G00120260</name>
</gene>